<dbReference type="EMBL" id="JALLBG020000013">
    <property type="protein sequence ID" value="KAL3772254.1"/>
    <property type="molecule type" value="Genomic_DNA"/>
</dbReference>
<dbReference type="SUPFAM" id="SSF51735">
    <property type="entry name" value="NAD(P)-binding Rossmann-fold domains"/>
    <property type="match status" value="1"/>
</dbReference>
<feature type="coiled-coil region" evidence="3">
    <location>
        <begin position="469"/>
        <end position="496"/>
    </location>
</feature>
<accession>A0ABD3N858</accession>
<evidence type="ECO:0000259" key="5">
    <source>
        <dbReference type="Pfam" id="PF01557"/>
    </source>
</evidence>
<dbReference type="Gene3D" id="3.40.50.720">
    <property type="entry name" value="NAD(P)-binding Rossmann-like Domain"/>
    <property type="match status" value="1"/>
</dbReference>
<dbReference type="Proteomes" id="UP001530293">
    <property type="component" value="Unassembled WGS sequence"/>
</dbReference>
<keyword evidence="2" id="KW-0479">Metal-binding</keyword>
<dbReference type="InterPro" id="IPR036291">
    <property type="entry name" value="NAD(P)-bd_dom_sf"/>
</dbReference>
<evidence type="ECO:0000313" key="6">
    <source>
        <dbReference type="EMBL" id="KAL3772254.1"/>
    </source>
</evidence>
<evidence type="ECO:0000256" key="4">
    <source>
        <dbReference type="SAM" id="MobiDB-lite"/>
    </source>
</evidence>
<comment type="similarity">
    <text evidence="1">Belongs to the FAH family.</text>
</comment>
<dbReference type="GO" id="GO:0003824">
    <property type="term" value="F:catalytic activity"/>
    <property type="evidence" value="ECO:0007669"/>
    <property type="project" value="UniProtKB-ARBA"/>
</dbReference>
<dbReference type="PANTHER" id="PTHR42796">
    <property type="entry name" value="FUMARYLACETOACETATE HYDROLASE DOMAIN-CONTAINING PROTEIN 2A-RELATED"/>
    <property type="match status" value="1"/>
</dbReference>
<feature type="domain" description="Fumarylacetoacetase-like C-terminal" evidence="5">
    <location>
        <begin position="125"/>
        <end position="378"/>
    </location>
</feature>
<dbReference type="PRINTS" id="PR00080">
    <property type="entry name" value="SDRFAMILY"/>
</dbReference>
<dbReference type="SUPFAM" id="SSF56529">
    <property type="entry name" value="FAH"/>
    <property type="match status" value="1"/>
</dbReference>
<dbReference type="PANTHER" id="PTHR42796:SF4">
    <property type="entry name" value="FUMARYLACETOACETATE HYDROLASE DOMAIN-CONTAINING PROTEIN 2A"/>
    <property type="match status" value="1"/>
</dbReference>
<feature type="region of interest" description="Disordered" evidence="4">
    <location>
        <begin position="383"/>
        <end position="433"/>
    </location>
</feature>
<dbReference type="AlphaFoldDB" id="A0ABD3N858"/>
<dbReference type="FunFam" id="3.40.50.720:FF:000084">
    <property type="entry name" value="Short-chain dehydrogenase reductase"/>
    <property type="match status" value="1"/>
</dbReference>
<evidence type="ECO:0000256" key="2">
    <source>
        <dbReference type="ARBA" id="ARBA00022723"/>
    </source>
</evidence>
<feature type="compositionally biased region" description="Polar residues" evidence="4">
    <location>
        <begin position="422"/>
        <end position="433"/>
    </location>
</feature>
<dbReference type="Pfam" id="PF00106">
    <property type="entry name" value="adh_short"/>
    <property type="match status" value="1"/>
</dbReference>
<reference evidence="6 7" key="1">
    <citation type="submission" date="2024-10" db="EMBL/GenBank/DDBJ databases">
        <title>Updated reference genomes for cyclostephanoid diatoms.</title>
        <authorList>
            <person name="Roberts W.R."/>
            <person name="Alverson A.J."/>
        </authorList>
    </citation>
    <scope>NUCLEOTIDE SEQUENCE [LARGE SCALE GENOMIC DNA]</scope>
    <source>
        <strain evidence="6 7">AJA232-27</strain>
    </source>
</reference>
<dbReference type="InterPro" id="IPR020904">
    <property type="entry name" value="Sc_DH/Rdtase_CS"/>
</dbReference>
<dbReference type="InterPro" id="IPR011234">
    <property type="entry name" value="Fumarylacetoacetase-like_C"/>
</dbReference>
<sequence length="704" mass="75009">MVKIARIRIQTTTSAGGQQSHPVVTLLTAQITSLFFQSPEVQAYFSKNDISSTACHYINLSSIATTATAFLSLGDVAIQKANALIEQAASIDATLSSPFITNNVIFSNKVSRLLSPLDGPSEVGKFICIGMNYVDHCTEQNTPVPTVPVVFSKFGSCIIGPGDGIPRYGPPSTSPSAPTHGAINANLDTHPTVTSKLDYEVELGIVIGSTVPRFTSTEDAHKYIGGYTVIHDVSARDLQFEANGGQWLLGKCGDGYAPLGPVIATLDEFCKDGKFDTFAGVGDLHIECRLVAQTQKEGEDASGVQVLQSSSTTNMIFSPPAIVSYLSKFMTLYPGDTIATGTPPGVGCFRKPEPLWLKNGDVVECEIEGIGVLSNVVVEEQERSLGEKPESQTAGDKSSTVEAKESDDAAAPSITKGPPSLLNVSNDTVSNVGPQKQRLKNTVCIVTGGARGLGYGIALRLAQEGASIVALLDMKQEELDEAASQLESELRMTLDDKDMPQSPKRTFYGLVCDVTKLEQVTETLHHVATTLSPTKRIDILVQAAGVTGTTNILTHDPIQPANFDFVMDINIKGIFHGCHAVLPYMLEQKYGRIINIASIAGKEGNAGMLAYSTSKAAVIGLTKTVGKEYALDGITCNAIAPAVVWTKMVEMLPEAQVTYMTDKIPMKRCGKIEEIAALVAFAASEEAGFTTGFCWDATGGRATY</sequence>
<dbReference type="PROSITE" id="PS00061">
    <property type="entry name" value="ADH_SHORT"/>
    <property type="match status" value="1"/>
</dbReference>
<dbReference type="GO" id="GO:0044281">
    <property type="term" value="P:small molecule metabolic process"/>
    <property type="evidence" value="ECO:0007669"/>
    <property type="project" value="UniProtKB-ARBA"/>
</dbReference>
<comment type="caution">
    <text evidence="6">The sequence shown here is derived from an EMBL/GenBank/DDBJ whole genome shotgun (WGS) entry which is preliminary data.</text>
</comment>
<protein>
    <recommendedName>
        <fullName evidence="5">Fumarylacetoacetase-like C-terminal domain-containing protein</fullName>
    </recommendedName>
</protein>
<keyword evidence="3" id="KW-0175">Coiled coil</keyword>
<feature type="compositionally biased region" description="Polar residues" evidence="4">
    <location>
        <begin position="391"/>
        <end position="401"/>
    </location>
</feature>
<name>A0ABD3N858_9STRA</name>
<gene>
    <name evidence="6" type="ORF">ACHAWU_005305</name>
</gene>
<dbReference type="InterPro" id="IPR036663">
    <property type="entry name" value="Fumarylacetoacetase_C_sf"/>
</dbReference>
<evidence type="ECO:0000256" key="1">
    <source>
        <dbReference type="ARBA" id="ARBA00010211"/>
    </source>
</evidence>
<proteinExistence type="inferred from homology"/>
<dbReference type="Gene3D" id="3.90.850.10">
    <property type="entry name" value="Fumarylacetoacetase-like, C-terminal domain"/>
    <property type="match status" value="1"/>
</dbReference>
<dbReference type="InterPro" id="IPR051121">
    <property type="entry name" value="FAH"/>
</dbReference>
<dbReference type="GO" id="GO:0046872">
    <property type="term" value="F:metal ion binding"/>
    <property type="evidence" value="ECO:0007669"/>
    <property type="project" value="UniProtKB-KW"/>
</dbReference>
<dbReference type="PRINTS" id="PR00081">
    <property type="entry name" value="GDHRDH"/>
</dbReference>
<evidence type="ECO:0000313" key="7">
    <source>
        <dbReference type="Proteomes" id="UP001530293"/>
    </source>
</evidence>
<organism evidence="6 7">
    <name type="scientific">Discostella pseudostelligera</name>
    <dbReference type="NCBI Taxonomy" id="259834"/>
    <lineage>
        <taxon>Eukaryota</taxon>
        <taxon>Sar</taxon>
        <taxon>Stramenopiles</taxon>
        <taxon>Ochrophyta</taxon>
        <taxon>Bacillariophyta</taxon>
        <taxon>Coscinodiscophyceae</taxon>
        <taxon>Thalassiosirophycidae</taxon>
        <taxon>Stephanodiscales</taxon>
        <taxon>Stephanodiscaceae</taxon>
        <taxon>Discostella</taxon>
    </lineage>
</organism>
<keyword evidence="7" id="KW-1185">Reference proteome</keyword>
<dbReference type="Pfam" id="PF01557">
    <property type="entry name" value="FAA_hydrolase"/>
    <property type="match status" value="1"/>
</dbReference>
<evidence type="ECO:0000256" key="3">
    <source>
        <dbReference type="SAM" id="Coils"/>
    </source>
</evidence>
<dbReference type="InterPro" id="IPR002347">
    <property type="entry name" value="SDR_fam"/>
</dbReference>